<dbReference type="OrthoDB" id="6384190at2"/>
<keyword evidence="4 6" id="KW-1133">Transmembrane helix</keyword>
<dbReference type="Proteomes" id="UP000184096">
    <property type="component" value="Chromosome I"/>
</dbReference>
<dbReference type="Pfam" id="PF02653">
    <property type="entry name" value="BPD_transp_2"/>
    <property type="match status" value="1"/>
</dbReference>
<keyword evidence="2" id="KW-1003">Cell membrane</keyword>
<dbReference type="AlphaFoldDB" id="A0A1M7ULJ1"/>
<proteinExistence type="predicted"/>
<dbReference type="EMBL" id="LT670849">
    <property type="protein sequence ID" value="SHN83765.1"/>
    <property type="molecule type" value="Genomic_DNA"/>
</dbReference>
<evidence type="ECO:0000256" key="2">
    <source>
        <dbReference type="ARBA" id="ARBA00022475"/>
    </source>
</evidence>
<keyword evidence="5 6" id="KW-0472">Membrane</keyword>
<dbReference type="GO" id="GO:0022857">
    <property type="term" value="F:transmembrane transporter activity"/>
    <property type="evidence" value="ECO:0007669"/>
    <property type="project" value="InterPro"/>
</dbReference>
<feature type="transmembrane region" description="Helical" evidence="6">
    <location>
        <begin position="158"/>
        <end position="177"/>
    </location>
</feature>
<keyword evidence="3 6" id="KW-0812">Transmembrane</keyword>
<feature type="transmembrane region" description="Helical" evidence="6">
    <location>
        <begin position="6"/>
        <end position="29"/>
    </location>
</feature>
<organism evidence="7 8">
    <name type="scientific">Bradyrhizobium erythrophlei</name>
    <dbReference type="NCBI Taxonomy" id="1437360"/>
    <lineage>
        <taxon>Bacteria</taxon>
        <taxon>Pseudomonadati</taxon>
        <taxon>Pseudomonadota</taxon>
        <taxon>Alphaproteobacteria</taxon>
        <taxon>Hyphomicrobiales</taxon>
        <taxon>Nitrobacteraceae</taxon>
        <taxon>Bradyrhizobium</taxon>
    </lineage>
</organism>
<dbReference type="RefSeq" id="WP_072822864.1">
    <property type="nucleotide sequence ID" value="NZ_LT670849.1"/>
</dbReference>
<feature type="transmembrane region" description="Helical" evidence="6">
    <location>
        <begin position="88"/>
        <end position="108"/>
    </location>
</feature>
<dbReference type="GO" id="GO:0005886">
    <property type="term" value="C:plasma membrane"/>
    <property type="evidence" value="ECO:0007669"/>
    <property type="project" value="UniProtKB-SubCell"/>
</dbReference>
<dbReference type="InterPro" id="IPR001851">
    <property type="entry name" value="ABC_transp_permease"/>
</dbReference>
<protein>
    <submittedName>
        <fullName evidence="7">Xylose ABC transporter membrane protein</fullName>
    </submittedName>
</protein>
<accession>A0A1M7ULJ1</accession>
<feature type="transmembrane region" description="Helical" evidence="6">
    <location>
        <begin position="198"/>
        <end position="215"/>
    </location>
</feature>
<feature type="transmembrane region" description="Helical" evidence="6">
    <location>
        <begin position="221"/>
        <end position="239"/>
    </location>
</feature>
<evidence type="ECO:0000256" key="6">
    <source>
        <dbReference type="SAM" id="Phobius"/>
    </source>
</evidence>
<evidence type="ECO:0000313" key="7">
    <source>
        <dbReference type="EMBL" id="SHN83765.1"/>
    </source>
</evidence>
<keyword evidence="8" id="KW-1185">Reference proteome</keyword>
<evidence type="ECO:0000256" key="5">
    <source>
        <dbReference type="ARBA" id="ARBA00023136"/>
    </source>
</evidence>
<feature type="transmembrane region" description="Helical" evidence="6">
    <location>
        <begin position="270"/>
        <end position="288"/>
    </location>
</feature>
<dbReference type="CDD" id="cd06579">
    <property type="entry name" value="TM_PBP1_transp_AraH_like"/>
    <property type="match status" value="1"/>
</dbReference>
<feature type="transmembrane region" description="Helical" evidence="6">
    <location>
        <begin position="49"/>
        <end position="82"/>
    </location>
</feature>
<comment type="subcellular location">
    <subcellularLocation>
        <location evidence="1">Cell membrane</location>
        <topology evidence="1">Multi-pass membrane protein</topology>
    </subcellularLocation>
</comment>
<reference evidence="8" key="1">
    <citation type="submission" date="2016-11" db="EMBL/GenBank/DDBJ databases">
        <authorList>
            <person name="Varghese N."/>
            <person name="Submissions S."/>
        </authorList>
    </citation>
    <scope>NUCLEOTIDE SEQUENCE [LARGE SCALE GENOMIC DNA]</scope>
    <source>
        <strain evidence="8">GAS401</strain>
    </source>
</reference>
<gene>
    <name evidence="7" type="ORF">SAMN05444170_5624</name>
</gene>
<evidence type="ECO:0000256" key="1">
    <source>
        <dbReference type="ARBA" id="ARBA00004651"/>
    </source>
</evidence>
<sequence>MHRNQALLFIRTNATLIALVVLALLLALVDPTFPTARNLSNVARQVTIVGIIGVGMTMVILIAGIDLSVGSVVGVAAVVVTLLMQYGFAAWLAVPLALVIVGGVIGLWNGFWIAHHRIPPFIITLGMLTIGRGVALSLSGGSSVPVADPSFAALGSAYIPPAPTLALLALAAAIGAFKLVGSFRETGKSNGAALGERLPGIIAATAGLLLAAYVFGTSDGMPVPVAIFVAIAALAIFVLGHTRFGRRLYALGGNEEAARLSGINVYQTKMIVYVVVSLLSALSGILLASRLNGASPNLGNMFELDAIAAVVIGGTSLSGGSGTIGGTIVGALIIGVLNNGMSLLGVSSFYQLIIKGLIISLAVWFDVLQKKNWTG</sequence>
<evidence type="ECO:0000313" key="8">
    <source>
        <dbReference type="Proteomes" id="UP000184096"/>
    </source>
</evidence>
<name>A0A1M7ULJ1_9BRAD</name>
<feature type="transmembrane region" description="Helical" evidence="6">
    <location>
        <begin position="120"/>
        <end position="138"/>
    </location>
</feature>
<feature type="transmembrane region" description="Helical" evidence="6">
    <location>
        <begin position="308"/>
        <end position="337"/>
    </location>
</feature>
<evidence type="ECO:0000256" key="4">
    <source>
        <dbReference type="ARBA" id="ARBA00022989"/>
    </source>
</evidence>
<evidence type="ECO:0000256" key="3">
    <source>
        <dbReference type="ARBA" id="ARBA00022692"/>
    </source>
</evidence>
<feature type="transmembrane region" description="Helical" evidence="6">
    <location>
        <begin position="349"/>
        <end position="367"/>
    </location>
</feature>
<dbReference type="PANTHER" id="PTHR32196">
    <property type="entry name" value="ABC TRANSPORTER PERMEASE PROTEIN YPHD-RELATED-RELATED"/>
    <property type="match status" value="1"/>
</dbReference>